<feature type="compositionally biased region" description="Basic and acidic residues" evidence="9">
    <location>
        <begin position="41"/>
        <end position="58"/>
    </location>
</feature>
<keyword evidence="6 8" id="KW-0482">Metalloprotease</keyword>
<comment type="similarity">
    <text evidence="1 8">Belongs to the peptidase M4 family.</text>
</comment>
<keyword evidence="8" id="KW-0964">Secreted</keyword>
<feature type="compositionally biased region" description="Gly residues" evidence="9">
    <location>
        <begin position="357"/>
        <end position="367"/>
    </location>
</feature>
<keyword evidence="3" id="KW-0479">Metal-binding</keyword>
<keyword evidence="5 8" id="KW-0862">Zinc</keyword>
<dbReference type="CDD" id="cd09597">
    <property type="entry name" value="M4_TLP"/>
    <property type="match status" value="1"/>
</dbReference>
<feature type="region of interest" description="Disordered" evidence="9">
    <location>
        <begin position="40"/>
        <end position="70"/>
    </location>
</feature>
<dbReference type="AlphaFoldDB" id="A0A4R8W4F2"/>
<dbReference type="InterPro" id="IPR013856">
    <property type="entry name" value="Peptidase_M4_domain"/>
</dbReference>
<dbReference type="Pfam" id="PF02868">
    <property type="entry name" value="Peptidase_M4_C"/>
    <property type="match status" value="1"/>
</dbReference>
<comment type="function">
    <text evidence="8">Extracellular zinc metalloprotease.</text>
</comment>
<evidence type="ECO:0000256" key="5">
    <source>
        <dbReference type="ARBA" id="ARBA00022833"/>
    </source>
</evidence>
<dbReference type="EMBL" id="SOFM01000042">
    <property type="protein sequence ID" value="TFC01454.1"/>
    <property type="molecule type" value="Genomic_DNA"/>
</dbReference>
<evidence type="ECO:0000256" key="3">
    <source>
        <dbReference type="ARBA" id="ARBA00022723"/>
    </source>
</evidence>
<sequence length="388" mass="41653">MHAPTRCAIVPPYLLVRLARLDDPRFAAAAEAARQSLLRDSPLRTHREVAHPPHRPDVRGGGPARVPGRIDRSVSDAAGLERLPGRLVRSEGHPPVPDVTVQEAWDGLGSTHDLFWSRFQRDSVDGRGLSLDATVHYGRNYDNAFWDGERMVFGDGDGQVFNRFTASLTVIGHELTHGVTQFTANLTYQGQSGAVNESMSDVFGSLVEQHARGQSTAEAGWLIGEGLFTDQVQGVALRSMKAPGTAYNDDLLGRDPQPDSMAGYVETEDDNGGVHLNSGIPNRAFYLVAEALGGNAWEAPGQIWYDTLTSGTLGNSVTFAAFARATARAAVKRYGIGSEEHRAVVAGWTTVGLGSGLAAGLGTGRPGGTTRPEAQRPEQQRPGQQRPE</sequence>
<evidence type="ECO:0000259" key="10">
    <source>
        <dbReference type="Pfam" id="PF01447"/>
    </source>
</evidence>
<dbReference type="EC" id="3.4.24.-" evidence="8"/>
<evidence type="ECO:0000313" key="13">
    <source>
        <dbReference type="Proteomes" id="UP000297643"/>
    </source>
</evidence>
<evidence type="ECO:0000256" key="4">
    <source>
        <dbReference type="ARBA" id="ARBA00022801"/>
    </source>
</evidence>
<evidence type="ECO:0000256" key="8">
    <source>
        <dbReference type="RuleBase" id="RU366073"/>
    </source>
</evidence>
<keyword evidence="13" id="KW-1185">Reference proteome</keyword>
<keyword evidence="2 8" id="KW-0645">Protease</keyword>
<evidence type="ECO:0000256" key="1">
    <source>
        <dbReference type="ARBA" id="ARBA00009388"/>
    </source>
</evidence>
<dbReference type="Proteomes" id="UP000297643">
    <property type="component" value="Unassembled WGS sequence"/>
</dbReference>
<protein>
    <recommendedName>
        <fullName evidence="8">Neutral metalloproteinase</fullName>
        <ecNumber evidence="8">3.4.24.-</ecNumber>
    </recommendedName>
</protein>
<accession>A0A4R8W4F2</accession>
<dbReference type="Gene3D" id="3.10.170.10">
    <property type="match status" value="1"/>
</dbReference>
<evidence type="ECO:0000256" key="9">
    <source>
        <dbReference type="SAM" id="MobiDB-lite"/>
    </source>
</evidence>
<dbReference type="Gene3D" id="1.10.390.10">
    <property type="entry name" value="Neutral Protease Domain 2"/>
    <property type="match status" value="1"/>
</dbReference>
<dbReference type="Pfam" id="PF01447">
    <property type="entry name" value="Peptidase_M4"/>
    <property type="match status" value="1"/>
</dbReference>
<name>A0A4R8W4F2_9MICO</name>
<evidence type="ECO:0000313" key="12">
    <source>
        <dbReference type="EMBL" id="TFC01454.1"/>
    </source>
</evidence>
<dbReference type="PANTHER" id="PTHR43579:SF1">
    <property type="entry name" value="NEUTRAL METALLOPROTEINASE"/>
    <property type="match status" value="1"/>
</dbReference>
<evidence type="ECO:0000256" key="2">
    <source>
        <dbReference type="ARBA" id="ARBA00022670"/>
    </source>
</evidence>
<feature type="domain" description="Peptidase M4" evidence="10">
    <location>
        <begin position="107"/>
        <end position="181"/>
    </location>
</feature>
<feature type="active site" evidence="7">
    <location>
        <position position="174"/>
    </location>
</feature>
<dbReference type="GO" id="GO:0004222">
    <property type="term" value="F:metalloendopeptidase activity"/>
    <property type="evidence" value="ECO:0007669"/>
    <property type="project" value="UniProtKB-UniRule"/>
</dbReference>
<dbReference type="InterPro" id="IPR052759">
    <property type="entry name" value="Metalloprotease_M4"/>
</dbReference>
<dbReference type="InterPro" id="IPR001570">
    <property type="entry name" value="Peptidase_M4_C_domain"/>
</dbReference>
<comment type="subcellular location">
    <subcellularLocation>
        <location evidence="8">Secreted</location>
    </subcellularLocation>
</comment>
<dbReference type="InterPro" id="IPR027268">
    <property type="entry name" value="Peptidase_M4/M1_CTD_sf"/>
</dbReference>
<gene>
    <name evidence="12" type="ORF">E3O32_13405</name>
</gene>
<dbReference type="InterPro" id="IPR023612">
    <property type="entry name" value="Peptidase_M4"/>
</dbReference>
<comment type="caution">
    <text evidence="12">The sequence shown here is derived from an EMBL/GenBank/DDBJ whole genome shotgun (WGS) entry which is preliminary data.</text>
</comment>
<keyword evidence="4 8" id="KW-0378">Hydrolase</keyword>
<dbReference type="SUPFAM" id="SSF55486">
    <property type="entry name" value="Metalloproteases ('zincins'), catalytic domain"/>
    <property type="match status" value="1"/>
</dbReference>
<evidence type="ECO:0000256" key="6">
    <source>
        <dbReference type="ARBA" id="ARBA00023049"/>
    </source>
</evidence>
<feature type="region of interest" description="Disordered" evidence="9">
    <location>
        <begin position="357"/>
        <end position="388"/>
    </location>
</feature>
<reference evidence="12 13" key="1">
    <citation type="submission" date="2019-03" db="EMBL/GenBank/DDBJ databases">
        <title>Genomics of glacier-inhabiting Cryobacterium strains.</title>
        <authorList>
            <person name="Liu Q."/>
            <person name="Xin Y.-H."/>
        </authorList>
    </citation>
    <scope>NUCLEOTIDE SEQUENCE [LARGE SCALE GENOMIC DNA]</scope>
    <source>
        <strain evidence="12 13">RHLT2-21</strain>
    </source>
</reference>
<evidence type="ECO:0000256" key="7">
    <source>
        <dbReference type="PIRSR" id="PIRSR623612-1"/>
    </source>
</evidence>
<dbReference type="GO" id="GO:0006508">
    <property type="term" value="P:proteolysis"/>
    <property type="evidence" value="ECO:0007669"/>
    <property type="project" value="UniProtKB-KW"/>
</dbReference>
<dbReference type="PANTHER" id="PTHR43579">
    <property type="match status" value="1"/>
</dbReference>
<dbReference type="GO" id="GO:0046872">
    <property type="term" value="F:metal ion binding"/>
    <property type="evidence" value="ECO:0007669"/>
    <property type="project" value="UniProtKB-UniRule"/>
</dbReference>
<evidence type="ECO:0000259" key="11">
    <source>
        <dbReference type="Pfam" id="PF02868"/>
    </source>
</evidence>
<dbReference type="GO" id="GO:0005576">
    <property type="term" value="C:extracellular region"/>
    <property type="evidence" value="ECO:0007669"/>
    <property type="project" value="UniProtKB-SubCell"/>
</dbReference>
<organism evidence="12 13">
    <name type="scientific">Cryobacterium mannosilyticum</name>
    <dbReference type="NCBI Taxonomy" id="1259190"/>
    <lineage>
        <taxon>Bacteria</taxon>
        <taxon>Bacillati</taxon>
        <taxon>Actinomycetota</taxon>
        <taxon>Actinomycetes</taxon>
        <taxon>Micrococcales</taxon>
        <taxon>Microbacteriaceae</taxon>
        <taxon>Cryobacterium</taxon>
    </lineage>
</organism>
<comment type="cofactor">
    <cofactor evidence="8">
        <name>Zn(2+)</name>
        <dbReference type="ChEBI" id="CHEBI:29105"/>
    </cofactor>
</comment>
<proteinExistence type="inferred from homology"/>
<feature type="active site" description="Proton donor" evidence="7">
    <location>
        <position position="275"/>
    </location>
</feature>
<dbReference type="PRINTS" id="PR00730">
    <property type="entry name" value="THERMOLYSIN"/>
</dbReference>
<feature type="domain" description="Peptidase M4 C-terminal" evidence="11">
    <location>
        <begin position="184"/>
        <end position="352"/>
    </location>
</feature>